<evidence type="ECO:0000256" key="4">
    <source>
        <dbReference type="ARBA" id="ARBA00022989"/>
    </source>
</evidence>
<feature type="transmembrane region" description="Helical" evidence="6">
    <location>
        <begin position="93"/>
        <end position="113"/>
    </location>
</feature>
<comment type="caution">
    <text evidence="7">The sequence shown here is derived from an EMBL/GenBank/DDBJ whole genome shotgun (WGS) entry which is preliminary data.</text>
</comment>
<evidence type="ECO:0000256" key="6">
    <source>
        <dbReference type="RuleBase" id="RU365102"/>
    </source>
</evidence>
<dbReference type="PANTHER" id="PTHR12608">
    <property type="entry name" value="TRANSMEMBRANE PROTEIN HTP-1 RELATED"/>
    <property type="match status" value="1"/>
</dbReference>
<name>A0A7C3PDB7_9CYAN</name>
<keyword evidence="5 6" id="KW-0472">Membrane</keyword>
<accession>A0A7C3PDB7</accession>
<comment type="subcellular location">
    <subcellularLocation>
        <location evidence="1 6">Membrane</location>
        <topology evidence="1 6">Multi-pass membrane protein</topology>
    </subcellularLocation>
</comment>
<evidence type="ECO:0000256" key="5">
    <source>
        <dbReference type="ARBA" id="ARBA00023136"/>
    </source>
</evidence>
<dbReference type="PANTHER" id="PTHR12608:SF1">
    <property type="entry name" value="TRANSMEMBRANE PROTEIN 165"/>
    <property type="match status" value="1"/>
</dbReference>
<dbReference type="Pfam" id="PF01169">
    <property type="entry name" value="GDT1"/>
    <property type="match status" value="1"/>
</dbReference>
<evidence type="ECO:0000256" key="1">
    <source>
        <dbReference type="ARBA" id="ARBA00004141"/>
    </source>
</evidence>
<organism evidence="7">
    <name type="scientific">Oscillatoriales cyanobacterium SpSt-418</name>
    <dbReference type="NCBI Taxonomy" id="2282169"/>
    <lineage>
        <taxon>Bacteria</taxon>
        <taxon>Bacillati</taxon>
        <taxon>Cyanobacteriota</taxon>
        <taxon>Cyanophyceae</taxon>
        <taxon>Oscillatoriophycideae</taxon>
        <taxon>Oscillatoriales</taxon>
    </lineage>
</organism>
<evidence type="ECO:0000313" key="7">
    <source>
        <dbReference type="EMBL" id="HFM96278.1"/>
    </source>
</evidence>
<reference evidence="7" key="1">
    <citation type="journal article" date="2020" name="mSystems">
        <title>Genome- and Community-Level Interaction Insights into Carbon Utilization and Element Cycling Functions of Hydrothermarchaeota in Hydrothermal Sediment.</title>
        <authorList>
            <person name="Zhou Z."/>
            <person name="Liu Y."/>
            <person name="Xu W."/>
            <person name="Pan J."/>
            <person name="Luo Z.H."/>
            <person name="Li M."/>
        </authorList>
    </citation>
    <scope>NUCLEOTIDE SEQUENCE [LARGE SCALE GENOMIC DNA]</scope>
    <source>
        <strain evidence="7">SpSt-418</strain>
    </source>
</reference>
<dbReference type="InterPro" id="IPR001727">
    <property type="entry name" value="GDT1-like"/>
</dbReference>
<dbReference type="AlphaFoldDB" id="A0A7C3PDB7"/>
<dbReference type="EMBL" id="DSRU01000013">
    <property type="protein sequence ID" value="HFM96278.1"/>
    <property type="molecule type" value="Genomic_DNA"/>
</dbReference>
<dbReference type="GO" id="GO:0016020">
    <property type="term" value="C:membrane"/>
    <property type="evidence" value="ECO:0007669"/>
    <property type="project" value="UniProtKB-SubCell"/>
</dbReference>
<proteinExistence type="inferred from homology"/>
<comment type="similarity">
    <text evidence="2 6">Belongs to the GDT1 family.</text>
</comment>
<evidence type="ECO:0000256" key="2">
    <source>
        <dbReference type="ARBA" id="ARBA00009190"/>
    </source>
</evidence>
<keyword evidence="3 6" id="KW-0812">Transmembrane</keyword>
<dbReference type="GO" id="GO:0046873">
    <property type="term" value="F:metal ion transmembrane transporter activity"/>
    <property type="evidence" value="ECO:0007669"/>
    <property type="project" value="InterPro"/>
</dbReference>
<sequence length="148" mass="15870">MNVDVSVESLSPHVEADLSPVEAVIDSNQEAASSVLVQEAIVESNSDTTAASHQRWQFWQVFSSTFLTIFLAELGDKTQVSTLLLSAEFHNPWVIFAGSALALIATSLLGVLVGRWLASHISPALLDKAAGVIMALISVWLLLEVIQG</sequence>
<keyword evidence="4 6" id="KW-1133">Transmembrane helix</keyword>
<feature type="transmembrane region" description="Helical" evidence="6">
    <location>
        <begin position="125"/>
        <end position="143"/>
    </location>
</feature>
<protein>
    <recommendedName>
        <fullName evidence="6">GDT1 family protein</fullName>
    </recommendedName>
</protein>
<comment type="caution">
    <text evidence="6">Lacks conserved residue(s) required for the propagation of feature annotation.</text>
</comment>
<evidence type="ECO:0000256" key="3">
    <source>
        <dbReference type="ARBA" id="ARBA00022692"/>
    </source>
</evidence>
<gene>
    <name evidence="7" type="ORF">ENR64_00645</name>
</gene>